<dbReference type="AlphaFoldDB" id="A0ABC9Q0T7"/>
<evidence type="ECO:0000313" key="11">
    <source>
        <dbReference type="Proteomes" id="UP000003093"/>
    </source>
</evidence>
<reference evidence="10 11" key="1">
    <citation type="journal article" date="2012" name="MBio">
        <title>Identification of a highly transmissible animal-independent Staphylococcus aureus ST398 clone with distinct genomic and cell adhesion properties.</title>
        <authorList>
            <person name="Uhlemann A.C."/>
            <person name="Porcella S.F."/>
            <person name="Trivedi S."/>
            <person name="Sullivan S.B."/>
            <person name="Hafer C."/>
            <person name="Kennedy A.D."/>
            <person name="Barbian K.D."/>
            <person name="McCarthy A.J."/>
            <person name="Street C."/>
            <person name="Hirschberg D.L."/>
            <person name="Lipkin W.I."/>
            <person name="Lindsay J.A."/>
            <person name="DeLeo F.R."/>
            <person name="Lowy F.D."/>
        </authorList>
    </citation>
    <scope>NUCLEOTIDE SEQUENCE [LARGE SCALE GENOMIC DNA]</scope>
    <source>
        <strain evidence="10 11">DR10</strain>
    </source>
</reference>
<dbReference type="HAMAP" id="MF_00275">
    <property type="entry name" value="KdpA"/>
    <property type="match status" value="1"/>
</dbReference>
<evidence type="ECO:0000256" key="1">
    <source>
        <dbReference type="ARBA" id="ARBA00022448"/>
    </source>
</evidence>
<feature type="transmembrane region" description="Helical" evidence="9">
    <location>
        <begin position="331"/>
        <end position="351"/>
    </location>
</feature>
<feature type="transmembrane region" description="Helical" evidence="9">
    <location>
        <begin position="421"/>
        <end position="441"/>
    </location>
</feature>
<dbReference type="PIRSF" id="PIRSF001294">
    <property type="entry name" value="K_ATPaseA"/>
    <property type="match status" value="1"/>
</dbReference>
<dbReference type="InterPro" id="IPR004623">
    <property type="entry name" value="KdpA"/>
</dbReference>
<feature type="transmembrane region" description="Helical" evidence="9">
    <location>
        <begin position="286"/>
        <end position="305"/>
    </location>
</feature>
<feature type="transmembrane region" description="Helical" evidence="9">
    <location>
        <begin position="131"/>
        <end position="153"/>
    </location>
</feature>
<keyword evidence="7 9" id="KW-0406">Ion transport</keyword>
<evidence type="ECO:0000313" key="10">
    <source>
        <dbReference type="EMBL" id="EIA14235.1"/>
    </source>
</evidence>
<feature type="transmembrane region" description="Helical" evidence="9">
    <location>
        <begin position="7"/>
        <end position="26"/>
    </location>
</feature>
<dbReference type="PANTHER" id="PTHR30607:SF2">
    <property type="entry name" value="POTASSIUM-TRANSPORTING ATPASE POTASSIUM-BINDING SUBUNIT"/>
    <property type="match status" value="1"/>
</dbReference>
<proteinExistence type="inferred from homology"/>
<feature type="transmembrane region" description="Helical" evidence="9">
    <location>
        <begin position="173"/>
        <end position="194"/>
    </location>
</feature>
<keyword evidence="2 9" id="KW-1003">Cell membrane</keyword>
<keyword evidence="10" id="KW-0378">Hydrolase</keyword>
<evidence type="ECO:0000256" key="3">
    <source>
        <dbReference type="ARBA" id="ARBA00022538"/>
    </source>
</evidence>
<comment type="subcellular location">
    <subcellularLocation>
        <location evidence="9">Cell membrane</location>
        <topology evidence="9">Multi-pass membrane protein</topology>
    </subcellularLocation>
</comment>
<keyword evidence="1 9" id="KW-0813">Transport</keyword>
<comment type="similarity">
    <text evidence="9">Belongs to the KdpA family.</text>
</comment>
<dbReference type="Pfam" id="PF03814">
    <property type="entry name" value="KdpA"/>
    <property type="match status" value="1"/>
</dbReference>
<evidence type="ECO:0000256" key="4">
    <source>
        <dbReference type="ARBA" id="ARBA00022692"/>
    </source>
</evidence>
<dbReference type="GO" id="GO:0005886">
    <property type="term" value="C:plasma membrane"/>
    <property type="evidence" value="ECO:0007669"/>
    <property type="project" value="UniProtKB-SubCell"/>
</dbReference>
<dbReference type="PANTHER" id="PTHR30607">
    <property type="entry name" value="POTASSIUM-TRANSPORTING ATPASE A CHAIN"/>
    <property type="match status" value="1"/>
</dbReference>
<evidence type="ECO:0000256" key="7">
    <source>
        <dbReference type="ARBA" id="ARBA00023065"/>
    </source>
</evidence>
<accession>A0ABC9Q0T7</accession>
<evidence type="ECO:0000256" key="8">
    <source>
        <dbReference type="ARBA" id="ARBA00023136"/>
    </source>
</evidence>
<comment type="caution">
    <text evidence="10">The sequence shown here is derived from an EMBL/GenBank/DDBJ whole genome shotgun (WGS) entry which is preliminary data.</text>
</comment>
<evidence type="ECO:0000256" key="9">
    <source>
        <dbReference type="HAMAP-Rule" id="MF_00275"/>
    </source>
</evidence>
<keyword evidence="8 9" id="KW-0472">Membrane</keyword>
<keyword evidence="4 9" id="KW-0812">Transmembrane</keyword>
<feature type="transmembrane region" description="Helical" evidence="9">
    <location>
        <begin position="253"/>
        <end position="274"/>
    </location>
</feature>
<evidence type="ECO:0000256" key="6">
    <source>
        <dbReference type="ARBA" id="ARBA00022989"/>
    </source>
</evidence>
<keyword evidence="6 9" id="KW-1133">Transmembrane helix</keyword>
<comment type="function">
    <text evidence="9">Part of the high-affinity ATP-driven potassium transport (or Kdp) system, which catalyzes the hydrolysis of ATP coupled with the electrogenic transport of potassium into the cytoplasm. This subunit binds the extracellular potassium ions and delivers the ions to the membrane domain of KdpB through an intramembrane tunnel.</text>
</comment>
<feature type="transmembrane region" description="Helical" evidence="9">
    <location>
        <begin position="528"/>
        <end position="552"/>
    </location>
</feature>
<dbReference type="GO" id="GO:0016787">
    <property type="term" value="F:hydrolase activity"/>
    <property type="evidence" value="ECO:0007669"/>
    <property type="project" value="UniProtKB-KW"/>
</dbReference>
<comment type="subunit">
    <text evidence="9">The system is composed of three essential subunits: KdpA, KdpB and KdpC.</text>
</comment>
<organism evidence="10 11">
    <name type="scientific">Staphylococcus aureus subsp. aureus DR10</name>
    <dbReference type="NCBI Taxonomy" id="1155079"/>
    <lineage>
        <taxon>Bacteria</taxon>
        <taxon>Bacillati</taxon>
        <taxon>Bacillota</taxon>
        <taxon>Bacilli</taxon>
        <taxon>Bacillales</taxon>
        <taxon>Staphylococcaceae</taxon>
        <taxon>Staphylococcus</taxon>
    </lineage>
</organism>
<protein>
    <recommendedName>
        <fullName evidence="9">Potassium-transporting ATPase potassium-binding subunit</fullName>
    </recommendedName>
    <alternativeName>
        <fullName evidence="9">ATP phosphohydrolase [potassium-transporting] A chain</fullName>
    </alternativeName>
    <alternativeName>
        <fullName evidence="9">Potassium-binding and translocating subunit A</fullName>
    </alternativeName>
    <alternativeName>
        <fullName evidence="9">Potassium-translocating ATPase A chain</fullName>
    </alternativeName>
</protein>
<evidence type="ECO:0000256" key="5">
    <source>
        <dbReference type="ARBA" id="ARBA00022958"/>
    </source>
</evidence>
<sequence length="562" mass="62480">MRVIMEIILFLTMMVMIAYVFSGYLYRVALVQSSRVDLIFTRFENMCFKIIGTDLEHMSAKTYVKHFLVFNGFMGVITFVLLIVQQWLFLNPNHNLNQSIDLAFNTAISFLTNSNLQHYNGESDVTYLTQMIVMTYLMFTSSASGYAVCIAMLRRLTGLTNIIGNFYQDIVRFIVRVLLPLSCLISILLMTQGVPQTLHANLMIRTLSGHIQHIAFGPIASLESIKHLGTNGGGFLAGNSATPFENPNIWSNFIEMGSMMLLPMSMLFLFGRMLSRHGKRVHRHALLLFVAMFFIFIAILTLTMWSEYRGNPILANLGIHGANMEGKEVRFGAGLSALFTVITTAFTTGSVNNMHDSLTPLGGLGPMVLMMLNVVFGGEGVGLMNLLIYVLLTVFICSLMVGKTPEYLNMPIGAREMKCIVLVFLIHPILILVFSALAFMIPGANESITNPSFHGISQIMYEMTSAAANNGSGFEGLKDDTTFWNISTGIIMLLSRYIPIILQLMIASSLVNKKSYHQDKYTIAIDKPYFGVSLIVFIVLLSGLTFIPVLLLGPIGEFLTLK</sequence>
<keyword evidence="3 9" id="KW-0633">Potassium transport</keyword>
<evidence type="ECO:0000256" key="2">
    <source>
        <dbReference type="ARBA" id="ARBA00022475"/>
    </source>
</evidence>
<dbReference type="NCBIfam" id="TIGR00680">
    <property type="entry name" value="kdpA"/>
    <property type="match status" value="1"/>
</dbReference>
<dbReference type="GO" id="GO:0030955">
    <property type="term" value="F:potassium ion binding"/>
    <property type="evidence" value="ECO:0007669"/>
    <property type="project" value="UniProtKB-UniRule"/>
</dbReference>
<feature type="transmembrane region" description="Helical" evidence="9">
    <location>
        <begin position="358"/>
        <end position="376"/>
    </location>
</feature>
<gene>
    <name evidence="9" type="primary">kdpA</name>
    <name evidence="10" type="ORF">ST398NM02_2118</name>
</gene>
<dbReference type="EMBL" id="AIDT01000006">
    <property type="protein sequence ID" value="EIA14235.1"/>
    <property type="molecule type" value="Genomic_DNA"/>
</dbReference>
<dbReference type="GO" id="GO:0006813">
    <property type="term" value="P:potassium ion transport"/>
    <property type="evidence" value="ECO:0007669"/>
    <property type="project" value="UniProtKB-UniRule"/>
</dbReference>
<keyword evidence="5 9" id="KW-0630">Potassium</keyword>
<dbReference type="Proteomes" id="UP000003093">
    <property type="component" value="Unassembled WGS sequence"/>
</dbReference>
<feature type="transmembrane region" description="Helical" evidence="9">
    <location>
        <begin position="67"/>
        <end position="90"/>
    </location>
</feature>
<feature type="transmembrane region" description="Helical" evidence="9">
    <location>
        <begin position="382"/>
        <end position="401"/>
    </location>
</feature>
<feature type="transmembrane region" description="Helical" evidence="9">
    <location>
        <begin position="483"/>
        <end position="507"/>
    </location>
</feature>
<name>A0ABC9Q0T7_STAA5</name>